<evidence type="ECO:0000259" key="3">
    <source>
        <dbReference type="PROSITE" id="PS52015"/>
    </source>
</evidence>
<sequence>MIPNLFTRLITTWVTVAVIILHGITVWAMISVDSPRPLETKITPKAIQLELITLPPSSEKTLSKNSQSQPLPPKALIPDKTLVTPIEEIERAPVMEPSVVSNPVNPVSPKEKAPVPAENKTLPKTSTNTKPTINAASSVQNLTIAESRKVARSSDNSNENEDDLSAMIRAVTAQFNREQAIQKRQAKKQASKEQVEKDRWQAQAASEAIEKMLALAADQAEKQNGDQAELDNEMDNTVETVFKADYGSWQDGGEPTTSVPSLVWRSVNMSLGDVFIVMLELHVNKEGVITEVQLLESSGSPIIDAIATTQVRAGQLNPLKNDGNVVDAIVPMSLVYERP</sequence>
<proteinExistence type="predicted"/>
<evidence type="ECO:0000256" key="2">
    <source>
        <dbReference type="SAM" id="Phobius"/>
    </source>
</evidence>
<protein>
    <submittedName>
        <fullName evidence="4">Energy transducer TonB</fullName>
    </submittedName>
</protein>
<accession>A0ABV0D3A0</accession>
<evidence type="ECO:0000313" key="4">
    <source>
        <dbReference type="EMBL" id="MEN8624868.1"/>
    </source>
</evidence>
<dbReference type="SUPFAM" id="SSF74653">
    <property type="entry name" value="TolA/TonB C-terminal domain"/>
    <property type="match status" value="1"/>
</dbReference>
<dbReference type="Proteomes" id="UP001414441">
    <property type="component" value="Unassembled WGS sequence"/>
</dbReference>
<feature type="domain" description="TonB C-terminal" evidence="3">
    <location>
        <begin position="249"/>
        <end position="339"/>
    </location>
</feature>
<name>A0ABV0D3A0_9GAMM</name>
<dbReference type="InterPro" id="IPR037682">
    <property type="entry name" value="TonB_C"/>
</dbReference>
<comment type="caution">
    <text evidence="4">The sequence shown here is derived from an EMBL/GenBank/DDBJ whole genome shotgun (WGS) entry which is preliminary data.</text>
</comment>
<organism evidence="4 5">
    <name type="scientific">Psychrobacter proteolyticus</name>
    <dbReference type="NCBI Taxonomy" id="147825"/>
    <lineage>
        <taxon>Bacteria</taxon>
        <taxon>Pseudomonadati</taxon>
        <taxon>Pseudomonadota</taxon>
        <taxon>Gammaproteobacteria</taxon>
        <taxon>Moraxellales</taxon>
        <taxon>Moraxellaceae</taxon>
        <taxon>Psychrobacter</taxon>
    </lineage>
</organism>
<evidence type="ECO:0000256" key="1">
    <source>
        <dbReference type="SAM" id="MobiDB-lite"/>
    </source>
</evidence>
<feature type="compositionally biased region" description="Polar residues" evidence="1">
    <location>
        <begin position="122"/>
        <end position="132"/>
    </location>
</feature>
<reference evidence="4 5" key="1">
    <citation type="submission" date="2024-05" db="EMBL/GenBank/DDBJ databases">
        <title>Genome sequencing of Marine Estuary Bacteria, Pseudoalteromonas distincta strain FA, Psychrobacter proteolyticus strain EA, and Shewanella baltica strain CA.</title>
        <authorList>
            <person name="Dieffenbach S.A."/>
            <person name="Maclea K.S."/>
        </authorList>
    </citation>
    <scope>NUCLEOTIDE SEQUENCE [LARGE SCALE GENOMIC DNA]</scope>
    <source>
        <strain evidence="4 5">EA</strain>
    </source>
</reference>
<feature type="region of interest" description="Disordered" evidence="1">
    <location>
        <begin position="100"/>
        <end position="132"/>
    </location>
</feature>
<gene>
    <name evidence="4" type="ORF">ABFV72_02465</name>
</gene>
<dbReference type="RefSeq" id="WP_347162287.1">
    <property type="nucleotide sequence ID" value="NZ_JBDLOB010000001.1"/>
</dbReference>
<keyword evidence="5" id="KW-1185">Reference proteome</keyword>
<keyword evidence="2" id="KW-1133">Transmembrane helix</keyword>
<dbReference type="EMBL" id="JBDLOB010000001">
    <property type="protein sequence ID" value="MEN8624868.1"/>
    <property type="molecule type" value="Genomic_DNA"/>
</dbReference>
<evidence type="ECO:0000313" key="5">
    <source>
        <dbReference type="Proteomes" id="UP001414441"/>
    </source>
</evidence>
<dbReference type="PROSITE" id="PS52015">
    <property type="entry name" value="TONB_CTD"/>
    <property type="match status" value="1"/>
</dbReference>
<feature type="transmembrane region" description="Helical" evidence="2">
    <location>
        <begin position="12"/>
        <end position="30"/>
    </location>
</feature>
<feature type="compositionally biased region" description="Polar residues" evidence="1">
    <location>
        <begin position="58"/>
        <end position="69"/>
    </location>
</feature>
<keyword evidence="2" id="KW-0812">Transmembrane</keyword>
<feature type="region of interest" description="Disordered" evidence="1">
    <location>
        <begin position="58"/>
        <end position="77"/>
    </location>
</feature>
<keyword evidence="2" id="KW-0472">Membrane</keyword>
<dbReference type="Pfam" id="PF03544">
    <property type="entry name" value="TonB_C"/>
    <property type="match status" value="1"/>
</dbReference>